<evidence type="ECO:0000313" key="10">
    <source>
        <dbReference type="EMBL" id="MFC0530536.1"/>
    </source>
</evidence>
<dbReference type="PANTHER" id="PTHR42929:SF5">
    <property type="entry name" value="ABC TRANSPORTER PERMEASE PROTEIN"/>
    <property type="match status" value="1"/>
</dbReference>
<name>A0ABV6M7A9_9ACTN</name>
<accession>A0ABV6M7A9</accession>
<keyword evidence="5 8" id="KW-0812">Transmembrane</keyword>
<dbReference type="InterPro" id="IPR035906">
    <property type="entry name" value="MetI-like_sf"/>
</dbReference>
<gene>
    <name evidence="10" type="ORF">ACFFIA_23010</name>
</gene>
<keyword evidence="3 8" id="KW-0813">Transport</keyword>
<keyword evidence="4" id="KW-1003">Cell membrane</keyword>
<evidence type="ECO:0000256" key="5">
    <source>
        <dbReference type="ARBA" id="ARBA00022692"/>
    </source>
</evidence>
<dbReference type="Pfam" id="PF00528">
    <property type="entry name" value="BPD_transp_1"/>
    <property type="match status" value="1"/>
</dbReference>
<dbReference type="Proteomes" id="UP001589867">
    <property type="component" value="Unassembled WGS sequence"/>
</dbReference>
<dbReference type="PANTHER" id="PTHR42929">
    <property type="entry name" value="INNER MEMBRANE ABC TRANSPORTER PERMEASE PROTEIN YDCU-RELATED-RELATED"/>
    <property type="match status" value="1"/>
</dbReference>
<evidence type="ECO:0000256" key="3">
    <source>
        <dbReference type="ARBA" id="ARBA00022448"/>
    </source>
</evidence>
<feature type="transmembrane region" description="Helical" evidence="8">
    <location>
        <begin position="7"/>
        <end position="28"/>
    </location>
</feature>
<evidence type="ECO:0000256" key="2">
    <source>
        <dbReference type="ARBA" id="ARBA00007069"/>
    </source>
</evidence>
<evidence type="ECO:0000256" key="4">
    <source>
        <dbReference type="ARBA" id="ARBA00022475"/>
    </source>
</evidence>
<reference evidence="10 11" key="1">
    <citation type="submission" date="2024-09" db="EMBL/GenBank/DDBJ databases">
        <authorList>
            <person name="Sun Q."/>
            <person name="Mori K."/>
        </authorList>
    </citation>
    <scope>NUCLEOTIDE SEQUENCE [LARGE SCALE GENOMIC DNA]</scope>
    <source>
        <strain evidence="10 11">TBRC 3947</strain>
    </source>
</reference>
<sequence>MTISRRLFVALVAVPVALYVVYLVLPLASSVRMSFNSFSRRTGITADLTLESYREILTDRFYLTAWLSTVEIAALSGVITTVVGALAALGIWRVGGRARAYLTVVVIAPLMVSGVARAYGWIAAAGPTGLLPKITESVGLGPVSFLFNRTAVLVGFVHVFLPFVVMVVLARLDSIKPNQMRAAQNLGAGPVRATLRVVLPHAWPAMVAGFLLVFALATGSFAIPAVLGGGRVRTVTQQIVQEQISTFDWPRAATLGVLLCVVTLVGMLASQRLAGGRRR</sequence>
<feature type="transmembrane region" description="Helical" evidence="8">
    <location>
        <begin position="151"/>
        <end position="172"/>
    </location>
</feature>
<dbReference type="PROSITE" id="PS50928">
    <property type="entry name" value="ABC_TM1"/>
    <property type="match status" value="1"/>
</dbReference>
<dbReference type="SUPFAM" id="SSF161098">
    <property type="entry name" value="MetI-like"/>
    <property type="match status" value="1"/>
</dbReference>
<comment type="similarity">
    <text evidence="2">Belongs to the binding-protein-dependent transport system permease family. CysTW subfamily.</text>
</comment>
<feature type="transmembrane region" description="Helical" evidence="8">
    <location>
        <begin position="101"/>
        <end position="122"/>
    </location>
</feature>
<protein>
    <submittedName>
        <fullName evidence="10">ABC transporter permease</fullName>
    </submittedName>
</protein>
<feature type="transmembrane region" description="Helical" evidence="8">
    <location>
        <begin position="72"/>
        <end position="94"/>
    </location>
</feature>
<dbReference type="InterPro" id="IPR000515">
    <property type="entry name" value="MetI-like"/>
</dbReference>
<comment type="caution">
    <text evidence="10">The sequence shown here is derived from an EMBL/GenBank/DDBJ whole genome shotgun (WGS) entry which is preliminary data.</text>
</comment>
<organism evidence="10 11">
    <name type="scientific">Phytohabitans kaempferiae</name>
    <dbReference type="NCBI Taxonomy" id="1620943"/>
    <lineage>
        <taxon>Bacteria</taxon>
        <taxon>Bacillati</taxon>
        <taxon>Actinomycetota</taxon>
        <taxon>Actinomycetes</taxon>
        <taxon>Micromonosporales</taxon>
        <taxon>Micromonosporaceae</taxon>
    </lineage>
</organism>
<keyword evidence="6 8" id="KW-1133">Transmembrane helix</keyword>
<evidence type="ECO:0000313" key="11">
    <source>
        <dbReference type="Proteomes" id="UP001589867"/>
    </source>
</evidence>
<comment type="subcellular location">
    <subcellularLocation>
        <location evidence="1 8">Cell membrane</location>
        <topology evidence="1 8">Multi-pass membrane protein</topology>
    </subcellularLocation>
</comment>
<dbReference type="EMBL" id="JBHLUH010000047">
    <property type="protein sequence ID" value="MFC0530536.1"/>
    <property type="molecule type" value="Genomic_DNA"/>
</dbReference>
<evidence type="ECO:0000259" key="9">
    <source>
        <dbReference type="PROSITE" id="PS50928"/>
    </source>
</evidence>
<keyword evidence="11" id="KW-1185">Reference proteome</keyword>
<feature type="transmembrane region" description="Helical" evidence="8">
    <location>
        <begin position="202"/>
        <end position="229"/>
    </location>
</feature>
<keyword evidence="7 8" id="KW-0472">Membrane</keyword>
<feature type="domain" description="ABC transmembrane type-1" evidence="9">
    <location>
        <begin position="66"/>
        <end position="270"/>
    </location>
</feature>
<evidence type="ECO:0000256" key="8">
    <source>
        <dbReference type="RuleBase" id="RU363032"/>
    </source>
</evidence>
<evidence type="ECO:0000256" key="7">
    <source>
        <dbReference type="ARBA" id="ARBA00023136"/>
    </source>
</evidence>
<evidence type="ECO:0000256" key="1">
    <source>
        <dbReference type="ARBA" id="ARBA00004651"/>
    </source>
</evidence>
<dbReference type="CDD" id="cd06261">
    <property type="entry name" value="TM_PBP2"/>
    <property type="match status" value="1"/>
</dbReference>
<proteinExistence type="inferred from homology"/>
<feature type="transmembrane region" description="Helical" evidence="8">
    <location>
        <begin position="249"/>
        <end position="269"/>
    </location>
</feature>
<dbReference type="Gene3D" id="1.10.3720.10">
    <property type="entry name" value="MetI-like"/>
    <property type="match status" value="1"/>
</dbReference>
<dbReference type="RefSeq" id="WP_377253694.1">
    <property type="nucleotide sequence ID" value="NZ_JBHLUH010000047.1"/>
</dbReference>
<evidence type="ECO:0000256" key="6">
    <source>
        <dbReference type="ARBA" id="ARBA00022989"/>
    </source>
</evidence>